<dbReference type="EMBL" id="BSEJ01000002">
    <property type="protein sequence ID" value="GLJ60617.1"/>
    <property type="molecule type" value="Genomic_DNA"/>
</dbReference>
<comment type="caution">
    <text evidence="2">The sequence shown here is derived from an EMBL/GenBank/DDBJ whole genome shotgun (WGS) entry which is preliminary data.</text>
</comment>
<protein>
    <submittedName>
        <fullName evidence="2">Uncharacterized protein</fullName>
    </submittedName>
</protein>
<evidence type="ECO:0000256" key="1">
    <source>
        <dbReference type="SAM" id="MobiDB-lite"/>
    </source>
</evidence>
<reference evidence="2" key="1">
    <citation type="journal article" date="2014" name="Int. J. Syst. Evol. Microbiol.">
        <title>Complete genome sequence of Corynebacterium casei LMG S-19264T (=DSM 44701T), isolated from a smear-ripened cheese.</title>
        <authorList>
            <consortium name="US DOE Joint Genome Institute (JGI-PGF)"/>
            <person name="Walter F."/>
            <person name="Albersmeier A."/>
            <person name="Kalinowski J."/>
            <person name="Ruckert C."/>
        </authorList>
    </citation>
    <scope>NUCLEOTIDE SEQUENCE</scope>
    <source>
        <strain evidence="2">VKM Ac-1020</strain>
    </source>
</reference>
<gene>
    <name evidence="2" type="ORF">GCM10017576_07460</name>
</gene>
<accession>A0A9W6H161</accession>
<sequence length="64" mass="6607">MPHGSDSGDGAGCGRHLLRDADSDGWGVCARVVRRRRLVPHGSDSGDGLVPHGSDSGDGVRRTA</sequence>
<organism evidence="2 3">
    <name type="scientific">Microbacterium barkeri</name>
    <dbReference type="NCBI Taxonomy" id="33917"/>
    <lineage>
        <taxon>Bacteria</taxon>
        <taxon>Bacillati</taxon>
        <taxon>Actinomycetota</taxon>
        <taxon>Actinomycetes</taxon>
        <taxon>Micrococcales</taxon>
        <taxon>Microbacteriaceae</taxon>
        <taxon>Microbacterium</taxon>
    </lineage>
</organism>
<feature type="region of interest" description="Disordered" evidence="1">
    <location>
        <begin position="1"/>
        <end position="21"/>
    </location>
</feature>
<evidence type="ECO:0000313" key="3">
    <source>
        <dbReference type="Proteomes" id="UP001142462"/>
    </source>
</evidence>
<name>A0A9W6H161_9MICO</name>
<proteinExistence type="predicted"/>
<evidence type="ECO:0000313" key="2">
    <source>
        <dbReference type="EMBL" id="GLJ60617.1"/>
    </source>
</evidence>
<dbReference type="AlphaFoldDB" id="A0A9W6H161"/>
<feature type="region of interest" description="Disordered" evidence="1">
    <location>
        <begin position="37"/>
        <end position="64"/>
    </location>
</feature>
<reference evidence="2" key="2">
    <citation type="submission" date="2023-01" db="EMBL/GenBank/DDBJ databases">
        <authorList>
            <person name="Sun Q."/>
            <person name="Evtushenko L."/>
        </authorList>
    </citation>
    <scope>NUCLEOTIDE SEQUENCE</scope>
    <source>
        <strain evidence="2">VKM Ac-1020</strain>
    </source>
</reference>
<keyword evidence="3" id="KW-1185">Reference proteome</keyword>
<dbReference type="Proteomes" id="UP001142462">
    <property type="component" value="Unassembled WGS sequence"/>
</dbReference>